<evidence type="ECO:0000256" key="13">
    <source>
        <dbReference type="ARBA" id="ARBA00051626"/>
    </source>
</evidence>
<dbReference type="GO" id="GO:0004197">
    <property type="term" value="F:cysteine-type endopeptidase activity"/>
    <property type="evidence" value="ECO:0007669"/>
    <property type="project" value="InterPro"/>
</dbReference>
<keyword evidence="22" id="KW-1185">Reference proteome</keyword>
<dbReference type="SUPFAM" id="SSF47986">
    <property type="entry name" value="DEATH domain"/>
    <property type="match status" value="1"/>
</dbReference>
<keyword evidence="8" id="KW-0677">Repeat</keyword>
<dbReference type="InterPro" id="IPR015917">
    <property type="entry name" value="Pept_C14A"/>
</dbReference>
<evidence type="ECO:0000256" key="7">
    <source>
        <dbReference type="ARBA" id="ARBA00022703"/>
    </source>
</evidence>
<evidence type="ECO:0000313" key="21">
    <source>
        <dbReference type="EMBL" id="KAJ8389787.1"/>
    </source>
</evidence>
<evidence type="ECO:0000259" key="18">
    <source>
        <dbReference type="PROSITE" id="PS50207"/>
    </source>
</evidence>
<dbReference type="PROSITE" id="PS50207">
    <property type="entry name" value="CASPASE_P10"/>
    <property type="match status" value="1"/>
</dbReference>
<keyword evidence="11" id="KW-0865">Zymogen</keyword>
<comment type="subcellular location">
    <subcellularLocation>
        <location evidence="2">Cytoplasm</location>
    </subcellularLocation>
    <subcellularLocation>
        <location evidence="1">Nucleus</location>
    </subcellularLocation>
</comment>
<organism evidence="21 22">
    <name type="scientific">Aldrovandia affinis</name>
    <dbReference type="NCBI Taxonomy" id="143900"/>
    <lineage>
        <taxon>Eukaryota</taxon>
        <taxon>Metazoa</taxon>
        <taxon>Chordata</taxon>
        <taxon>Craniata</taxon>
        <taxon>Vertebrata</taxon>
        <taxon>Euteleostomi</taxon>
        <taxon>Actinopterygii</taxon>
        <taxon>Neopterygii</taxon>
        <taxon>Teleostei</taxon>
        <taxon>Notacanthiformes</taxon>
        <taxon>Halosauridae</taxon>
        <taxon>Aldrovandia</taxon>
    </lineage>
</organism>
<dbReference type="GO" id="GO:0005634">
    <property type="term" value="C:nucleus"/>
    <property type="evidence" value="ECO:0007669"/>
    <property type="project" value="UniProtKB-SubCell"/>
</dbReference>
<evidence type="ECO:0000256" key="2">
    <source>
        <dbReference type="ARBA" id="ARBA00004496"/>
    </source>
</evidence>
<evidence type="ECO:0000256" key="17">
    <source>
        <dbReference type="RuleBase" id="RU003971"/>
    </source>
</evidence>
<dbReference type="Pfam" id="PF00656">
    <property type="entry name" value="Peptidase_C14"/>
    <property type="match status" value="1"/>
</dbReference>
<evidence type="ECO:0000256" key="1">
    <source>
        <dbReference type="ARBA" id="ARBA00004123"/>
    </source>
</evidence>
<evidence type="ECO:0000256" key="14">
    <source>
        <dbReference type="ARBA" id="ARBA00066479"/>
    </source>
</evidence>
<keyword evidence="6" id="KW-0645">Protease</keyword>
<dbReference type="PROSITE" id="PS01122">
    <property type="entry name" value="CASPASE_CYS"/>
    <property type="match status" value="1"/>
</dbReference>
<dbReference type="SUPFAM" id="SSF52129">
    <property type="entry name" value="Caspase-like"/>
    <property type="match status" value="1"/>
</dbReference>
<protein>
    <recommendedName>
        <fullName evidence="15">Caspase-8</fullName>
        <ecNumber evidence="14">3.4.22.61</ecNumber>
    </recommendedName>
</protein>
<evidence type="ECO:0000259" key="19">
    <source>
        <dbReference type="PROSITE" id="PS50208"/>
    </source>
</evidence>
<dbReference type="PIRSF" id="PIRSF038001">
    <property type="entry name" value="Caspase_ICE"/>
    <property type="match status" value="1"/>
</dbReference>
<evidence type="ECO:0000256" key="16">
    <source>
        <dbReference type="PIRSR" id="PIRSR038001-1"/>
    </source>
</evidence>
<sequence>MLRKQAALGAGSKRDKLANYWQATRGSMQEKEIRKRKVALTETLTSDPDYILQHAQQGALITRREYNNIRSGRRSGEGAVIDLLDKVMGKGEDTCHRFMALLQKPEVQETFPPLKKLCCTTASDSPIQETQNNTELSEYRMASLPRGFCLIFNNQHFEPERLKERKGSSRDVGALDEVFSWLGFQVNVLQDQTAQEMREALQQFGRMAHADCFVCCVLSHGMERGVYAHDGELVPIRDLLHPFNGASCPSLAGKPKVFFIQACQGEGLQGAAVVQADCSGGAGPETDARAAPSYTLPVDSDFLVGMATVQECLSIRNSVAGSWYIQSLCRQLKQSCPRREDILSILTRVNEEVSSREGTLWNEDGPLVAKQAPDPRFTLRKRLVFPVPDNPPL</sequence>
<dbReference type="PANTHER" id="PTHR48169">
    <property type="entry name" value="DED DOMAIN-CONTAINING PROTEIN"/>
    <property type="match status" value="1"/>
</dbReference>
<evidence type="ECO:0000256" key="15">
    <source>
        <dbReference type="ARBA" id="ARBA00068172"/>
    </source>
</evidence>
<dbReference type="InterPro" id="IPR001309">
    <property type="entry name" value="Pept_C14_p20"/>
</dbReference>
<evidence type="ECO:0000256" key="11">
    <source>
        <dbReference type="ARBA" id="ARBA00023145"/>
    </source>
</evidence>
<evidence type="ECO:0000256" key="10">
    <source>
        <dbReference type="ARBA" id="ARBA00022807"/>
    </source>
</evidence>
<reference evidence="21" key="1">
    <citation type="journal article" date="2023" name="Science">
        <title>Genome structures resolve the early diversification of teleost fishes.</title>
        <authorList>
            <person name="Parey E."/>
            <person name="Louis A."/>
            <person name="Montfort J."/>
            <person name="Bouchez O."/>
            <person name="Roques C."/>
            <person name="Iampietro C."/>
            <person name="Lluch J."/>
            <person name="Castinel A."/>
            <person name="Donnadieu C."/>
            <person name="Desvignes T."/>
            <person name="Floi Bucao C."/>
            <person name="Jouanno E."/>
            <person name="Wen M."/>
            <person name="Mejri S."/>
            <person name="Dirks R."/>
            <person name="Jansen H."/>
            <person name="Henkel C."/>
            <person name="Chen W.J."/>
            <person name="Zahm M."/>
            <person name="Cabau C."/>
            <person name="Klopp C."/>
            <person name="Thompson A.W."/>
            <person name="Robinson-Rechavi M."/>
            <person name="Braasch I."/>
            <person name="Lecointre G."/>
            <person name="Bobe J."/>
            <person name="Postlethwait J.H."/>
            <person name="Berthelot C."/>
            <person name="Roest Crollius H."/>
            <person name="Guiguen Y."/>
        </authorList>
    </citation>
    <scope>NUCLEOTIDE SEQUENCE</scope>
    <source>
        <strain evidence="21">NC1722</strain>
    </source>
</reference>
<keyword evidence="7" id="KW-0053">Apoptosis</keyword>
<dbReference type="CDD" id="cd01671">
    <property type="entry name" value="CARD"/>
    <property type="match status" value="1"/>
</dbReference>
<dbReference type="GO" id="GO:0006508">
    <property type="term" value="P:proteolysis"/>
    <property type="evidence" value="ECO:0007669"/>
    <property type="project" value="UniProtKB-KW"/>
</dbReference>
<feature type="active site" evidence="16">
    <location>
        <position position="220"/>
    </location>
</feature>
<dbReference type="CDD" id="cd00032">
    <property type="entry name" value="CASc"/>
    <property type="match status" value="1"/>
</dbReference>
<keyword evidence="4" id="KW-0963">Cytoplasm</keyword>
<keyword evidence="12" id="KW-0539">Nucleus</keyword>
<dbReference type="InterPro" id="IPR029030">
    <property type="entry name" value="Caspase-like_dom_sf"/>
</dbReference>
<dbReference type="EC" id="3.4.22.61" evidence="14"/>
<keyword evidence="10" id="KW-0788">Thiol protease</keyword>
<dbReference type="Proteomes" id="UP001221898">
    <property type="component" value="Unassembled WGS sequence"/>
</dbReference>
<dbReference type="PROSITE" id="PS50208">
    <property type="entry name" value="CASPASE_P20"/>
    <property type="match status" value="1"/>
</dbReference>
<evidence type="ECO:0000256" key="6">
    <source>
        <dbReference type="ARBA" id="ARBA00022670"/>
    </source>
</evidence>
<dbReference type="InterPro" id="IPR016129">
    <property type="entry name" value="Caspase_his_AS"/>
</dbReference>
<feature type="domain" description="Caspase family p20" evidence="19">
    <location>
        <begin position="145"/>
        <end position="267"/>
    </location>
</feature>
<name>A0AAD7WAC7_9TELE</name>
<dbReference type="GO" id="GO:0032991">
    <property type="term" value="C:protein-containing complex"/>
    <property type="evidence" value="ECO:0007669"/>
    <property type="project" value="UniProtKB-ARBA"/>
</dbReference>
<evidence type="ECO:0000256" key="4">
    <source>
        <dbReference type="ARBA" id="ARBA00022490"/>
    </source>
</evidence>
<evidence type="ECO:0000256" key="3">
    <source>
        <dbReference type="ARBA" id="ARBA00010134"/>
    </source>
</evidence>
<evidence type="ECO:0000256" key="9">
    <source>
        <dbReference type="ARBA" id="ARBA00022801"/>
    </source>
</evidence>
<dbReference type="Gene3D" id="3.40.50.1460">
    <property type="match status" value="1"/>
</dbReference>
<dbReference type="AlphaFoldDB" id="A0AAD7WAC7"/>
<dbReference type="GO" id="GO:0043065">
    <property type="term" value="P:positive regulation of apoptotic process"/>
    <property type="evidence" value="ECO:0007669"/>
    <property type="project" value="UniProtKB-ARBA"/>
</dbReference>
<keyword evidence="5" id="KW-0597">Phosphoprotein</keyword>
<comment type="caution">
    <text evidence="21">The sequence shown here is derived from an EMBL/GenBank/DDBJ whole genome shotgun (WGS) entry which is preliminary data.</text>
</comment>
<keyword evidence="9" id="KW-0378">Hydrolase</keyword>
<dbReference type="GO" id="GO:0006915">
    <property type="term" value="P:apoptotic process"/>
    <property type="evidence" value="ECO:0007669"/>
    <property type="project" value="UniProtKB-KW"/>
</dbReference>
<gene>
    <name evidence="21" type="ORF">AAFF_G00114930</name>
</gene>
<evidence type="ECO:0000256" key="8">
    <source>
        <dbReference type="ARBA" id="ARBA00022737"/>
    </source>
</evidence>
<evidence type="ECO:0000259" key="20">
    <source>
        <dbReference type="PROSITE" id="PS50209"/>
    </source>
</evidence>
<dbReference type="InterPro" id="IPR011029">
    <property type="entry name" value="DEATH-like_dom_sf"/>
</dbReference>
<accession>A0AAD7WAC7</accession>
<proteinExistence type="inferred from homology"/>
<evidence type="ECO:0000313" key="22">
    <source>
        <dbReference type="Proteomes" id="UP001221898"/>
    </source>
</evidence>
<dbReference type="InterPro" id="IPR033139">
    <property type="entry name" value="Caspase_cys_AS"/>
</dbReference>
<dbReference type="PANTHER" id="PTHR48169:SF7">
    <property type="entry name" value="CASPASE 10"/>
    <property type="match status" value="1"/>
</dbReference>
<dbReference type="GO" id="GO:0051604">
    <property type="term" value="P:protein maturation"/>
    <property type="evidence" value="ECO:0007669"/>
    <property type="project" value="UniProtKB-ARBA"/>
</dbReference>
<feature type="domain" description="Caspase family p10" evidence="18">
    <location>
        <begin position="292"/>
        <end position="385"/>
    </location>
</feature>
<dbReference type="EMBL" id="JAINUG010000178">
    <property type="protein sequence ID" value="KAJ8389787.1"/>
    <property type="molecule type" value="Genomic_DNA"/>
</dbReference>
<dbReference type="SMART" id="SM00115">
    <property type="entry name" value="CASc"/>
    <property type="match status" value="1"/>
</dbReference>
<dbReference type="GO" id="GO:0005737">
    <property type="term" value="C:cytoplasm"/>
    <property type="evidence" value="ECO:0007669"/>
    <property type="project" value="UniProtKB-SubCell"/>
</dbReference>
<evidence type="ECO:0000256" key="12">
    <source>
        <dbReference type="ARBA" id="ARBA00023242"/>
    </source>
</evidence>
<feature type="domain" description="CARD" evidence="20">
    <location>
        <begin position="25"/>
        <end position="104"/>
    </location>
</feature>
<dbReference type="GO" id="GO:0005886">
    <property type="term" value="C:plasma membrane"/>
    <property type="evidence" value="ECO:0007669"/>
    <property type="project" value="UniProtKB-ARBA"/>
</dbReference>
<comment type="catalytic activity">
    <reaction evidence="13">
        <text>Strict requirement for Asp at position P1 and has a preferred cleavage sequence of (Leu/Asp/Val)-Glu-Thr-Asp-|-(Gly/Ser/Ala).</text>
        <dbReference type="EC" id="3.4.22.61"/>
    </reaction>
</comment>
<dbReference type="FunFam" id="3.40.50.1460:FF:000008">
    <property type="entry name" value="caspase-8 isoform X1"/>
    <property type="match status" value="1"/>
</dbReference>
<evidence type="ECO:0000256" key="5">
    <source>
        <dbReference type="ARBA" id="ARBA00022553"/>
    </source>
</evidence>
<feature type="active site" evidence="16">
    <location>
        <position position="263"/>
    </location>
</feature>
<dbReference type="PRINTS" id="PR00376">
    <property type="entry name" value="IL1BCENZYME"/>
</dbReference>
<comment type="similarity">
    <text evidence="3 17">Belongs to the peptidase C14A family.</text>
</comment>
<dbReference type="InterPro" id="IPR001315">
    <property type="entry name" value="CARD"/>
</dbReference>
<dbReference type="InterPro" id="IPR002138">
    <property type="entry name" value="Pept_C14_p10"/>
</dbReference>
<dbReference type="InterPro" id="IPR011600">
    <property type="entry name" value="Pept_C14_caspase"/>
</dbReference>
<dbReference type="PROSITE" id="PS50209">
    <property type="entry name" value="CARD"/>
    <property type="match status" value="1"/>
</dbReference>
<dbReference type="Gene3D" id="1.10.533.10">
    <property type="entry name" value="Death Domain, Fas"/>
    <property type="match status" value="1"/>
</dbReference>
<dbReference type="PROSITE" id="PS01121">
    <property type="entry name" value="CASPASE_HIS"/>
    <property type="match status" value="1"/>
</dbReference>